<feature type="region of interest" description="Disordered" evidence="1">
    <location>
        <begin position="54"/>
        <end position="83"/>
    </location>
</feature>
<dbReference type="RefSeq" id="WP_230340057.1">
    <property type="nucleotide sequence ID" value="NZ_CP069798.1"/>
</dbReference>
<dbReference type="KEGG" id="ptes:JQU52_05130"/>
<evidence type="ECO:0000313" key="3">
    <source>
        <dbReference type="Proteomes" id="UP000653156"/>
    </source>
</evidence>
<dbReference type="EMBL" id="CP069798">
    <property type="protein sequence ID" value="QRQ82768.1"/>
    <property type="molecule type" value="Genomic_DNA"/>
</dbReference>
<evidence type="ECO:0000313" key="2">
    <source>
        <dbReference type="EMBL" id="QRQ82768.1"/>
    </source>
</evidence>
<sequence length="83" mass="9232">MRLFTLFSALLALAGCTWETYQDQSGHTGLRPKYEAGTRVAYEDGSYAHDQRYNSLRPVPHALTPGKKAAAEPAPRTNWPQTP</sequence>
<dbReference type="PROSITE" id="PS51257">
    <property type="entry name" value="PROKAR_LIPOPROTEIN"/>
    <property type="match status" value="1"/>
</dbReference>
<accession>A0A892ZK17</accession>
<protein>
    <recommendedName>
        <fullName evidence="4">Lipoprotein</fullName>
    </recommendedName>
</protein>
<gene>
    <name evidence="2" type="ORF">JQU52_05130</name>
</gene>
<organism evidence="2 3">
    <name type="scientific">Paralysiella testudinis</name>
    <dbReference type="NCBI Taxonomy" id="2809020"/>
    <lineage>
        <taxon>Bacteria</taxon>
        <taxon>Pseudomonadati</taxon>
        <taxon>Pseudomonadota</taxon>
        <taxon>Betaproteobacteria</taxon>
        <taxon>Neisseriales</taxon>
        <taxon>Neisseriaceae</taxon>
        <taxon>Paralysiella</taxon>
    </lineage>
</organism>
<reference evidence="2" key="1">
    <citation type="submission" date="2021-02" db="EMBL/GenBank/DDBJ databases">
        <title>Neisseriaceae sp. 26B isolated from the cloaca of a Common Toad-headed Turtle (Mesoclemmys nasuta).</title>
        <authorList>
            <person name="Spergser J."/>
            <person name="Busse H.-J."/>
        </authorList>
    </citation>
    <scope>NUCLEOTIDE SEQUENCE</scope>
    <source>
        <strain evidence="2">26B</strain>
    </source>
</reference>
<dbReference type="AlphaFoldDB" id="A0A892ZK17"/>
<evidence type="ECO:0000256" key="1">
    <source>
        <dbReference type="SAM" id="MobiDB-lite"/>
    </source>
</evidence>
<evidence type="ECO:0008006" key="4">
    <source>
        <dbReference type="Google" id="ProtNLM"/>
    </source>
</evidence>
<dbReference type="Proteomes" id="UP000653156">
    <property type="component" value="Chromosome"/>
</dbReference>
<proteinExistence type="predicted"/>
<name>A0A892ZK17_9NEIS</name>
<keyword evidence="3" id="KW-1185">Reference proteome</keyword>